<dbReference type="RefSeq" id="WP_162049563.1">
    <property type="nucleotide sequence ID" value="NZ_AP019011.1"/>
</dbReference>
<dbReference type="InterPro" id="IPR015867">
    <property type="entry name" value="N-reg_PII/ATP_PRibTrfase_C"/>
</dbReference>
<dbReference type="PANTHER" id="PTHR30115:SF11">
    <property type="entry name" value="NITROGEN REGULATORY PROTEIN P-II HOMOLOG"/>
    <property type="match status" value="1"/>
</dbReference>
<dbReference type="GO" id="GO:0006808">
    <property type="term" value="P:regulation of nitrogen utilization"/>
    <property type="evidence" value="ECO:0007669"/>
    <property type="project" value="InterPro"/>
</dbReference>
<dbReference type="PRINTS" id="PR00340">
    <property type="entry name" value="PIIGLNB"/>
</dbReference>
<evidence type="ECO:0000313" key="1">
    <source>
        <dbReference type="EMBL" id="BBU69756.1"/>
    </source>
</evidence>
<dbReference type="EMBL" id="AP022345">
    <property type="protein sequence ID" value="BBU69756.1"/>
    <property type="molecule type" value="Genomic_DNA"/>
</dbReference>
<dbReference type="Proteomes" id="UP000463961">
    <property type="component" value="Chromosome"/>
</dbReference>
<dbReference type="AlphaFoldDB" id="A0A679I534"/>
<dbReference type="OrthoDB" id="6386089at2"/>
<dbReference type="Gene3D" id="3.30.70.120">
    <property type="match status" value="1"/>
</dbReference>
<dbReference type="PANTHER" id="PTHR30115">
    <property type="entry name" value="NITROGEN REGULATORY PROTEIN P-II"/>
    <property type="match status" value="1"/>
</dbReference>
<dbReference type="GO" id="GO:0005829">
    <property type="term" value="C:cytosol"/>
    <property type="evidence" value="ECO:0007669"/>
    <property type="project" value="TreeGrafter"/>
</dbReference>
<dbReference type="SUPFAM" id="SSF54913">
    <property type="entry name" value="GlnB-like"/>
    <property type="match status" value="1"/>
</dbReference>
<dbReference type="SMART" id="SM00938">
    <property type="entry name" value="P-II"/>
    <property type="match status" value="1"/>
</dbReference>
<dbReference type="InterPro" id="IPR002187">
    <property type="entry name" value="N-reg_PII"/>
</dbReference>
<reference evidence="2" key="1">
    <citation type="submission" date="2020-01" db="EMBL/GenBank/DDBJ databases">
        <title>Phosphoaccumulans saitamaens gen. nov., sp. nov., a polyphosphate accumulating bacterium isolated from surface river water.</title>
        <authorList>
            <person name="Watanabe K."/>
            <person name="Suda W."/>
        </authorList>
    </citation>
    <scope>NUCLEOTIDE SEQUENCE [LARGE SCALE GENOMIC DNA]</scope>
    <source>
        <strain evidence="2">ICHIAU1</strain>
    </source>
</reference>
<dbReference type="Pfam" id="PF00543">
    <property type="entry name" value="P-II"/>
    <property type="match status" value="1"/>
</dbReference>
<evidence type="ECO:0000313" key="2">
    <source>
        <dbReference type="Proteomes" id="UP000463961"/>
    </source>
</evidence>
<organism evidence="1 2">
    <name type="scientific">Fluviibacter phosphoraccumulans</name>
    <dbReference type="NCBI Taxonomy" id="1751046"/>
    <lineage>
        <taxon>Bacteria</taxon>
        <taxon>Pseudomonadati</taxon>
        <taxon>Pseudomonadota</taxon>
        <taxon>Betaproteobacteria</taxon>
        <taxon>Rhodocyclales</taxon>
        <taxon>Fluviibacteraceae</taxon>
        <taxon>Fluviibacter</taxon>
    </lineage>
</organism>
<dbReference type="GO" id="GO:0030234">
    <property type="term" value="F:enzyme regulator activity"/>
    <property type="evidence" value="ECO:0007669"/>
    <property type="project" value="InterPro"/>
</dbReference>
<keyword evidence="2" id="KW-1185">Reference proteome</keyword>
<gene>
    <name evidence="1" type="ORF">ICHIAU1_20390</name>
</gene>
<accession>A0A679I534</accession>
<proteinExistence type="predicted"/>
<dbReference type="InterPro" id="IPR011322">
    <property type="entry name" value="N-reg_PII-like_a/b"/>
</dbReference>
<name>A0A679I534_9RHOO</name>
<protein>
    <submittedName>
        <fullName evidence="1">Nitrogen regulatory protein P-II 1</fullName>
    </submittedName>
</protein>
<dbReference type="GO" id="GO:0005524">
    <property type="term" value="F:ATP binding"/>
    <property type="evidence" value="ECO:0007669"/>
    <property type="project" value="TreeGrafter"/>
</dbReference>
<dbReference type="PROSITE" id="PS51343">
    <property type="entry name" value="PII_GLNB_DOM"/>
    <property type="match status" value="1"/>
</dbReference>
<sequence length="117" mass="12715">MKEIKAIIRPNKLPQLRKSLLSLPGFPGMTISQAEGCSAPSRHGPPVSIKDELTDFTKKTRIEIVCPDEIADSIVDCITDIAQTGQLGDGIIWVTDIAKAVFVHKTTPGSPLEPRRP</sequence>